<dbReference type="SMART" id="SM00382">
    <property type="entry name" value="AAA"/>
    <property type="match status" value="1"/>
</dbReference>
<evidence type="ECO:0000256" key="2">
    <source>
        <dbReference type="ARBA" id="ARBA00022515"/>
    </source>
</evidence>
<organism evidence="15 16">
    <name type="scientific">Streptomyces phaeoluteigriseus</name>
    <dbReference type="NCBI Taxonomy" id="114686"/>
    <lineage>
        <taxon>Bacteria</taxon>
        <taxon>Bacillati</taxon>
        <taxon>Actinomycetota</taxon>
        <taxon>Actinomycetes</taxon>
        <taxon>Kitasatosporales</taxon>
        <taxon>Streptomycetaceae</taxon>
        <taxon>Streptomyces</taxon>
        <taxon>Streptomyces aurantiacus group</taxon>
    </lineage>
</organism>
<dbReference type="GO" id="GO:1990077">
    <property type="term" value="C:primosome complex"/>
    <property type="evidence" value="ECO:0007669"/>
    <property type="project" value="UniProtKB-UniRule"/>
</dbReference>
<evidence type="ECO:0000256" key="10">
    <source>
        <dbReference type="ARBA" id="ARBA00048954"/>
    </source>
</evidence>
<dbReference type="GO" id="GO:0006281">
    <property type="term" value="P:DNA repair"/>
    <property type="evidence" value="ECO:0007669"/>
    <property type="project" value="InterPro"/>
</dbReference>
<comment type="caution">
    <text evidence="15">The sequence shown here is derived from an EMBL/GenBank/DDBJ whole genome shotgun (WGS) entry which is preliminary data.</text>
</comment>
<dbReference type="Proteomes" id="UP000184286">
    <property type="component" value="Unassembled WGS sequence"/>
</dbReference>
<dbReference type="GO" id="GO:0140664">
    <property type="term" value="F:ATP-dependent DNA damage sensor activity"/>
    <property type="evidence" value="ECO:0007669"/>
    <property type="project" value="InterPro"/>
</dbReference>
<evidence type="ECO:0000256" key="12">
    <source>
        <dbReference type="RuleBase" id="RU362085"/>
    </source>
</evidence>
<dbReference type="PANTHER" id="PTHR30153">
    <property type="entry name" value="REPLICATIVE DNA HELICASE DNAB"/>
    <property type="match status" value="1"/>
</dbReference>
<dbReference type="GO" id="GO:0016887">
    <property type="term" value="F:ATP hydrolysis activity"/>
    <property type="evidence" value="ECO:0007669"/>
    <property type="project" value="RHEA"/>
</dbReference>
<dbReference type="Gene3D" id="1.10.860.10">
    <property type="entry name" value="DNAb Helicase, Chain A"/>
    <property type="match status" value="1"/>
</dbReference>
<feature type="domain" description="SF4 helicase" evidence="14">
    <location>
        <begin position="187"/>
        <end position="452"/>
    </location>
</feature>
<evidence type="ECO:0000256" key="1">
    <source>
        <dbReference type="ARBA" id="ARBA00008428"/>
    </source>
</evidence>
<comment type="function">
    <text evidence="12">The main replicative DNA helicase, it participates in initiation and elongation during chromosome replication. Travels ahead of the DNA replisome, separating dsDNA into templates for DNA synthesis. A processive ATP-dependent 5'-3' DNA helicase it has DNA-dependent ATPase activity.</text>
</comment>
<dbReference type="EC" id="5.6.2.3" evidence="11 12"/>
<dbReference type="GO" id="GO:0005829">
    <property type="term" value="C:cytosol"/>
    <property type="evidence" value="ECO:0007669"/>
    <property type="project" value="TreeGrafter"/>
</dbReference>
<dbReference type="CDD" id="cd00984">
    <property type="entry name" value="DnaB_C"/>
    <property type="match status" value="1"/>
</dbReference>
<evidence type="ECO:0000256" key="7">
    <source>
        <dbReference type="ARBA" id="ARBA00022840"/>
    </source>
</evidence>
<dbReference type="GO" id="GO:0003677">
    <property type="term" value="F:DNA binding"/>
    <property type="evidence" value="ECO:0007669"/>
    <property type="project" value="UniProtKB-UniRule"/>
</dbReference>
<evidence type="ECO:0000256" key="6">
    <source>
        <dbReference type="ARBA" id="ARBA00022806"/>
    </source>
</evidence>
<proteinExistence type="inferred from homology"/>
<keyword evidence="8 12" id="KW-0238">DNA-binding</keyword>
<feature type="domain" description="RecA family profile 1" evidence="13">
    <location>
        <begin position="190"/>
        <end position="371"/>
    </location>
</feature>
<name>A0A1V6MHI6_9ACTN</name>
<keyword evidence="4 12" id="KW-0547">Nucleotide-binding</keyword>
<dbReference type="Gene3D" id="3.40.50.300">
    <property type="entry name" value="P-loop containing nucleotide triphosphate hydrolases"/>
    <property type="match status" value="1"/>
</dbReference>
<dbReference type="NCBIfam" id="TIGR00665">
    <property type="entry name" value="DnaB"/>
    <property type="match status" value="1"/>
</dbReference>
<keyword evidence="3 12" id="KW-0235">DNA replication</keyword>
<accession>A0A1V6MHI6</accession>
<dbReference type="STRING" id="114686.BM536_037660"/>
<evidence type="ECO:0000256" key="3">
    <source>
        <dbReference type="ARBA" id="ARBA00022705"/>
    </source>
</evidence>
<keyword evidence="5 12" id="KW-0378">Hydrolase</keyword>
<dbReference type="PROSITE" id="PS50162">
    <property type="entry name" value="RECA_2"/>
    <property type="match status" value="1"/>
</dbReference>
<evidence type="ECO:0000256" key="11">
    <source>
        <dbReference type="NCBIfam" id="TIGR00665"/>
    </source>
</evidence>
<dbReference type="RefSeq" id="WP_073495485.1">
    <property type="nucleotide sequence ID" value="NZ_MPOH02000045.1"/>
</dbReference>
<dbReference type="FunFam" id="3.40.50.300:FF:000351">
    <property type="entry name" value="Replicative DNA helicase"/>
    <property type="match status" value="1"/>
</dbReference>
<evidence type="ECO:0000256" key="5">
    <source>
        <dbReference type="ARBA" id="ARBA00022801"/>
    </source>
</evidence>
<dbReference type="InterPro" id="IPR020588">
    <property type="entry name" value="RecA_ATP-bd"/>
</dbReference>
<keyword evidence="6 12" id="KW-0347">Helicase</keyword>
<dbReference type="OrthoDB" id="9773982at2"/>
<dbReference type="EMBL" id="MPOH02000045">
    <property type="protein sequence ID" value="OQD51845.1"/>
    <property type="molecule type" value="Genomic_DNA"/>
</dbReference>
<dbReference type="InterPro" id="IPR027417">
    <property type="entry name" value="P-loop_NTPase"/>
</dbReference>
<evidence type="ECO:0000256" key="4">
    <source>
        <dbReference type="ARBA" id="ARBA00022741"/>
    </source>
</evidence>
<dbReference type="GO" id="GO:0005524">
    <property type="term" value="F:ATP binding"/>
    <property type="evidence" value="ECO:0007669"/>
    <property type="project" value="UniProtKB-UniRule"/>
</dbReference>
<dbReference type="InterPro" id="IPR007693">
    <property type="entry name" value="DNA_helicase_DnaB-like_N"/>
</dbReference>
<evidence type="ECO:0000313" key="16">
    <source>
        <dbReference type="Proteomes" id="UP000184286"/>
    </source>
</evidence>
<reference evidence="15 16" key="2">
    <citation type="submission" date="2017-02" db="EMBL/GenBank/DDBJ databases">
        <title>Draft genome sequence of Streptomyces phaeoluteigriseus type strain DSM41896.</title>
        <authorList>
            <person name="Salih T.S."/>
            <person name="Algora Gallardo L."/>
            <person name="Melo Santos T."/>
            <person name="Filgueira Martinez S."/>
            <person name="Herron P.R."/>
        </authorList>
    </citation>
    <scope>NUCLEOTIDE SEQUENCE [LARGE SCALE GENOMIC DNA]</scope>
    <source>
        <strain evidence="15 16">DSM 41896</strain>
    </source>
</reference>
<keyword evidence="9" id="KW-0413">Isomerase</keyword>
<evidence type="ECO:0000259" key="13">
    <source>
        <dbReference type="PROSITE" id="PS50162"/>
    </source>
</evidence>
<reference evidence="16" key="1">
    <citation type="submission" date="2016-11" db="EMBL/GenBank/DDBJ databases">
        <authorList>
            <person name="Schniete J.K."/>
            <person name="Salih T."/>
            <person name="Algora Gallardo L."/>
            <person name="Martinez Fernandez S."/>
            <person name="Herron P.R."/>
        </authorList>
    </citation>
    <scope>NUCLEOTIDE SEQUENCE [LARGE SCALE GENOMIC DNA]</scope>
    <source>
        <strain evidence="16">DSM 41896</strain>
    </source>
</reference>
<dbReference type="GO" id="GO:0006269">
    <property type="term" value="P:DNA replication, synthesis of primer"/>
    <property type="evidence" value="ECO:0007669"/>
    <property type="project" value="UniProtKB-UniRule"/>
</dbReference>
<comment type="catalytic activity">
    <reaction evidence="10 12">
        <text>ATP + H2O = ADP + phosphate + H(+)</text>
        <dbReference type="Rhea" id="RHEA:13065"/>
        <dbReference type="ChEBI" id="CHEBI:15377"/>
        <dbReference type="ChEBI" id="CHEBI:15378"/>
        <dbReference type="ChEBI" id="CHEBI:30616"/>
        <dbReference type="ChEBI" id="CHEBI:43474"/>
        <dbReference type="ChEBI" id="CHEBI:456216"/>
        <dbReference type="EC" id="5.6.2.3"/>
    </reaction>
</comment>
<dbReference type="Pfam" id="PF03796">
    <property type="entry name" value="DnaB_C"/>
    <property type="match status" value="1"/>
</dbReference>
<sequence length="452" mass="49381">MTVTLPPEEHDTGFSRVPPQAVPAERSVLGSMMLSDSAAIECQDVITPEDHFVPRHQIIHQMILSLRSQKLPCDPISLTDALTKSGDLDKVGGRTYLHELVQSVDTPATGPYHARIVKEKAVLRRLAEAGVTITEAAYAGRGDSDELVAEAAARIATVVEGVRQDDDFMLPKDTIVGTLDAIDQAKNGTGMTGLSTGFIDIDSLTSGFQPGQMIVIAARPGMGKSTLAMDMARACAIKQGIPAAFISLEMGIDELNMRMLSAECRVALHHLRSGQTTDDDWQRMASRLPAIQEAPLYINESANTLGAIQAKLRRLKSRTPDLGLVVIDYMQLITLGGRRPESREREVAEISTSLKRLAKELQLPLVVLAQLNRGPEQRTDKRPTKADLRESGAIEQDADIVILLYRDDAYTPESPRSGEVDLIFDKHRNGPTATITVASQLHYSRFVDMAQT</sequence>
<keyword evidence="7 12" id="KW-0067">ATP-binding</keyword>
<dbReference type="Pfam" id="PF00772">
    <property type="entry name" value="DnaB"/>
    <property type="match status" value="1"/>
</dbReference>
<dbReference type="InterPro" id="IPR007692">
    <property type="entry name" value="DNA_helicase_DnaB"/>
</dbReference>
<keyword evidence="2 12" id="KW-0639">Primosome</keyword>
<evidence type="ECO:0000256" key="8">
    <source>
        <dbReference type="ARBA" id="ARBA00023125"/>
    </source>
</evidence>
<protein>
    <recommendedName>
        <fullName evidence="11 12">Replicative DNA helicase</fullName>
        <ecNumber evidence="11 12">5.6.2.3</ecNumber>
    </recommendedName>
</protein>
<dbReference type="InterPro" id="IPR016136">
    <property type="entry name" value="DNA_helicase_N/primase_C"/>
</dbReference>
<evidence type="ECO:0000256" key="9">
    <source>
        <dbReference type="ARBA" id="ARBA00023235"/>
    </source>
</evidence>
<dbReference type="SUPFAM" id="SSF48024">
    <property type="entry name" value="N-terminal domain of DnaB helicase"/>
    <property type="match status" value="1"/>
</dbReference>
<gene>
    <name evidence="15" type="ORF">BM536_037660</name>
</gene>
<dbReference type="GO" id="GO:0043139">
    <property type="term" value="F:5'-3' DNA helicase activity"/>
    <property type="evidence" value="ECO:0007669"/>
    <property type="project" value="UniProtKB-EC"/>
</dbReference>
<dbReference type="AlphaFoldDB" id="A0A1V6MHI6"/>
<dbReference type="InterPro" id="IPR036185">
    <property type="entry name" value="DNA_heli_DnaB-like_N_sf"/>
</dbReference>
<dbReference type="InterPro" id="IPR007694">
    <property type="entry name" value="DNA_helicase_DnaB-like_C"/>
</dbReference>
<comment type="similarity">
    <text evidence="1 12">Belongs to the helicase family. DnaB subfamily.</text>
</comment>
<evidence type="ECO:0000313" key="15">
    <source>
        <dbReference type="EMBL" id="OQD51845.1"/>
    </source>
</evidence>
<dbReference type="PANTHER" id="PTHR30153:SF2">
    <property type="entry name" value="REPLICATIVE DNA HELICASE"/>
    <property type="match status" value="1"/>
</dbReference>
<evidence type="ECO:0000259" key="14">
    <source>
        <dbReference type="PROSITE" id="PS51199"/>
    </source>
</evidence>
<dbReference type="PROSITE" id="PS51199">
    <property type="entry name" value="SF4_HELICASE"/>
    <property type="match status" value="1"/>
</dbReference>
<dbReference type="InterPro" id="IPR003593">
    <property type="entry name" value="AAA+_ATPase"/>
</dbReference>
<dbReference type="SUPFAM" id="SSF52540">
    <property type="entry name" value="P-loop containing nucleoside triphosphate hydrolases"/>
    <property type="match status" value="1"/>
</dbReference>